<comment type="caution">
    <text evidence="1">The sequence shown here is derived from an EMBL/GenBank/DDBJ whole genome shotgun (WGS) entry which is preliminary data.</text>
</comment>
<evidence type="ECO:0000313" key="2">
    <source>
        <dbReference type="Proteomes" id="UP000664044"/>
    </source>
</evidence>
<dbReference type="RefSeq" id="WP_207035860.1">
    <property type="nucleotide sequence ID" value="NZ_JAFLNL010000010.1"/>
</dbReference>
<gene>
    <name evidence="1" type="ORF">J0656_16425</name>
</gene>
<sequence length="119" mass="13651">MQGLKRLLCLPENVKNQIVNAYGSVQNLYQKIFDLNAEEYGLTGSGSPRLNEIQTEIYHIEDQLEEFGLTDGNDIITEISSDFGEIIVNGHIKELNNYLSQFGTDFDTMRQWLKSKYNI</sequence>
<name>A0ABS3G860_9FLAO</name>
<protein>
    <submittedName>
        <fullName evidence="1">Uncharacterized protein</fullName>
    </submittedName>
</protein>
<evidence type="ECO:0000313" key="1">
    <source>
        <dbReference type="EMBL" id="MBO0355606.1"/>
    </source>
</evidence>
<organism evidence="1 2">
    <name type="scientific">Flagellimonas aurea</name>
    <dbReference type="NCBI Taxonomy" id="2915619"/>
    <lineage>
        <taxon>Bacteria</taxon>
        <taxon>Pseudomonadati</taxon>
        <taxon>Bacteroidota</taxon>
        <taxon>Flavobacteriia</taxon>
        <taxon>Flavobacteriales</taxon>
        <taxon>Flavobacteriaceae</taxon>
        <taxon>Flagellimonas</taxon>
    </lineage>
</organism>
<proteinExistence type="predicted"/>
<accession>A0ABS3G860</accession>
<dbReference type="Proteomes" id="UP000664044">
    <property type="component" value="Unassembled WGS sequence"/>
</dbReference>
<reference evidence="1 2" key="1">
    <citation type="submission" date="2021-03" db="EMBL/GenBank/DDBJ databases">
        <title>Muricauda lutimaris sp. nov. and Muricauda ruestringensis sp. nov, two marine members of the Flavobacteriaceae isolated from deep sea sediments of Western Pacific.</title>
        <authorList>
            <person name="Zhao S."/>
            <person name="Liu R."/>
        </authorList>
    </citation>
    <scope>NUCLEOTIDE SEQUENCE [LARGE SCALE GENOMIC DNA]</scope>
    <source>
        <strain evidence="1 2">BC31-1-A7</strain>
    </source>
</reference>
<keyword evidence="2" id="KW-1185">Reference proteome</keyword>
<dbReference type="EMBL" id="JAFLNL010000010">
    <property type="protein sequence ID" value="MBO0355606.1"/>
    <property type="molecule type" value="Genomic_DNA"/>
</dbReference>